<accession>A0ABV0U1X4</accession>
<dbReference type="EMBL" id="JAHRIQ010050019">
    <property type="protein sequence ID" value="MEQ2237878.1"/>
    <property type="molecule type" value="Genomic_DNA"/>
</dbReference>
<organism evidence="1 2">
    <name type="scientific">Ilyodon furcidens</name>
    <name type="common">goldbreast splitfin</name>
    <dbReference type="NCBI Taxonomy" id="33524"/>
    <lineage>
        <taxon>Eukaryota</taxon>
        <taxon>Metazoa</taxon>
        <taxon>Chordata</taxon>
        <taxon>Craniata</taxon>
        <taxon>Vertebrata</taxon>
        <taxon>Euteleostomi</taxon>
        <taxon>Actinopterygii</taxon>
        <taxon>Neopterygii</taxon>
        <taxon>Teleostei</taxon>
        <taxon>Neoteleostei</taxon>
        <taxon>Acanthomorphata</taxon>
        <taxon>Ovalentaria</taxon>
        <taxon>Atherinomorphae</taxon>
        <taxon>Cyprinodontiformes</taxon>
        <taxon>Goodeidae</taxon>
        <taxon>Ilyodon</taxon>
    </lineage>
</organism>
<sequence>MVFQDFLQESRIPGCINYGSSKPSPDNHTTPTMFHCSYHIVFLKGFFFTPDVTGVTGHRPFKSSTVLLVSSQNIFSKILDHQYVFGTCDTDLCVSLVPSGLNFGPLP</sequence>
<comment type="caution">
    <text evidence="1">The sequence shown here is derived from an EMBL/GenBank/DDBJ whole genome shotgun (WGS) entry which is preliminary data.</text>
</comment>
<proteinExistence type="predicted"/>
<gene>
    <name evidence="1" type="ORF">ILYODFUR_027670</name>
</gene>
<reference evidence="1 2" key="1">
    <citation type="submission" date="2021-06" db="EMBL/GenBank/DDBJ databases">
        <authorList>
            <person name="Palmer J.M."/>
        </authorList>
    </citation>
    <scope>NUCLEOTIDE SEQUENCE [LARGE SCALE GENOMIC DNA]</scope>
    <source>
        <strain evidence="2">if_2019</strain>
        <tissue evidence="1">Muscle</tissue>
    </source>
</reference>
<name>A0ABV0U1X4_9TELE</name>
<dbReference type="Proteomes" id="UP001482620">
    <property type="component" value="Unassembled WGS sequence"/>
</dbReference>
<evidence type="ECO:0000313" key="1">
    <source>
        <dbReference type="EMBL" id="MEQ2237878.1"/>
    </source>
</evidence>
<evidence type="ECO:0000313" key="2">
    <source>
        <dbReference type="Proteomes" id="UP001482620"/>
    </source>
</evidence>
<keyword evidence="2" id="KW-1185">Reference proteome</keyword>
<protein>
    <submittedName>
        <fullName evidence="1">Uncharacterized protein</fullName>
    </submittedName>
</protein>